<feature type="domain" description="SWIM-type" evidence="2">
    <location>
        <begin position="272"/>
        <end position="310"/>
    </location>
</feature>
<keyword evidence="1" id="KW-0479">Metal-binding</keyword>
<dbReference type="Proteomes" id="UP001165289">
    <property type="component" value="Unassembled WGS sequence"/>
</dbReference>
<dbReference type="GO" id="GO:0008270">
    <property type="term" value="F:zinc ion binding"/>
    <property type="evidence" value="ECO:0007669"/>
    <property type="project" value="UniProtKB-KW"/>
</dbReference>
<gene>
    <name evidence="3" type="ORF">LOD99_10310</name>
</gene>
<sequence length="342" mass="39261">MILSRSAILPYDMPKGSWESHVTSKLDLNEWALDLATGGGRFNLVWSSTYTPTSRKGKQRVLSCYRAKKAKLTNENEIPLHKGSRDDFDQEWKELLALVQSRQKSNNEKVFHSAQLFLRILYDKRIQWASRWTWQHLTLGAHSTQRSESIHSTIKQFLNAHTLLTHLANKIDENRKTLSEQNEGRATRLALKMATYSSKHPIERNFKLTPFALAIVKAQIDQCMQYSVDAIFNVGEGKIYEVNSIVRDSVEREGLPGGTNKEKLTSMDLGLSKVFTKSSRKTTLTFCTCLFPSSWGLPCRHMLIVYHHEKITNIHDKAIVDFWKRIKQITILISTAVLVVRM</sequence>
<dbReference type="AlphaFoldDB" id="A0AAV7KJE9"/>
<dbReference type="PROSITE" id="PS50966">
    <property type="entry name" value="ZF_SWIM"/>
    <property type="match status" value="1"/>
</dbReference>
<protein>
    <submittedName>
        <fullName evidence="3">Protein FAR1-RELATED SEQUENCE 5-like</fullName>
    </submittedName>
</protein>
<proteinExistence type="predicted"/>
<accession>A0AAV7KJE9</accession>
<organism evidence="3 4">
    <name type="scientific">Oopsacas minuta</name>
    <dbReference type="NCBI Taxonomy" id="111878"/>
    <lineage>
        <taxon>Eukaryota</taxon>
        <taxon>Metazoa</taxon>
        <taxon>Porifera</taxon>
        <taxon>Hexactinellida</taxon>
        <taxon>Hexasterophora</taxon>
        <taxon>Lyssacinosida</taxon>
        <taxon>Leucopsacidae</taxon>
        <taxon>Oopsacas</taxon>
    </lineage>
</organism>
<evidence type="ECO:0000313" key="4">
    <source>
        <dbReference type="Proteomes" id="UP001165289"/>
    </source>
</evidence>
<name>A0AAV7KJE9_9METZ</name>
<dbReference type="EMBL" id="JAKMXF010000028">
    <property type="protein sequence ID" value="KAI6660699.1"/>
    <property type="molecule type" value="Genomic_DNA"/>
</dbReference>
<dbReference type="PANTHER" id="PTHR47718">
    <property type="entry name" value="OS01G0519700 PROTEIN"/>
    <property type="match status" value="1"/>
</dbReference>
<keyword evidence="4" id="KW-1185">Reference proteome</keyword>
<reference evidence="3 4" key="1">
    <citation type="journal article" date="2023" name="BMC Biol.">
        <title>The compact genome of the sponge Oopsacas minuta (Hexactinellida) is lacking key metazoan core genes.</title>
        <authorList>
            <person name="Santini S."/>
            <person name="Schenkelaars Q."/>
            <person name="Jourda C."/>
            <person name="Duchesne M."/>
            <person name="Belahbib H."/>
            <person name="Rocher C."/>
            <person name="Selva M."/>
            <person name="Riesgo A."/>
            <person name="Vervoort M."/>
            <person name="Leys S.P."/>
            <person name="Kodjabachian L."/>
            <person name="Le Bivic A."/>
            <person name="Borchiellini C."/>
            <person name="Claverie J.M."/>
            <person name="Renard E."/>
        </authorList>
    </citation>
    <scope>NUCLEOTIDE SEQUENCE [LARGE SCALE GENOMIC DNA]</scope>
    <source>
        <strain evidence="3">SPO-2</strain>
    </source>
</reference>
<comment type="caution">
    <text evidence="3">The sequence shown here is derived from an EMBL/GenBank/DDBJ whole genome shotgun (WGS) entry which is preliminary data.</text>
</comment>
<evidence type="ECO:0000313" key="3">
    <source>
        <dbReference type="EMBL" id="KAI6660699.1"/>
    </source>
</evidence>
<evidence type="ECO:0000256" key="1">
    <source>
        <dbReference type="PROSITE-ProRule" id="PRU00325"/>
    </source>
</evidence>
<keyword evidence="1" id="KW-0862">Zinc</keyword>
<keyword evidence="1" id="KW-0863">Zinc-finger</keyword>
<dbReference type="PANTHER" id="PTHR47718:SF17">
    <property type="entry name" value="PROTEIN FAR1-RELATED SEQUENCE 5-LIKE"/>
    <property type="match status" value="1"/>
</dbReference>
<evidence type="ECO:0000259" key="2">
    <source>
        <dbReference type="PROSITE" id="PS50966"/>
    </source>
</evidence>
<dbReference type="InterPro" id="IPR007527">
    <property type="entry name" value="Znf_SWIM"/>
</dbReference>